<feature type="compositionally biased region" description="Polar residues" evidence="4">
    <location>
        <begin position="230"/>
        <end position="243"/>
    </location>
</feature>
<proteinExistence type="predicted"/>
<dbReference type="SUPFAM" id="SSF48726">
    <property type="entry name" value="Immunoglobulin"/>
    <property type="match status" value="1"/>
</dbReference>
<keyword evidence="8" id="KW-1185">Reference proteome</keyword>
<keyword evidence="5" id="KW-0812">Transmembrane</keyword>
<feature type="chain" id="PRO_5046184019" evidence="6">
    <location>
        <begin position="19"/>
        <end position="255"/>
    </location>
</feature>
<accession>A0ABR0YDP5</accession>
<protein>
    <submittedName>
        <fullName evidence="7">CMRF35-like molecule 8 isoform X1</fullName>
    </submittedName>
</protein>
<dbReference type="PANTHER" id="PTHR16423">
    <property type="entry name" value="TREM-LIKE TRANSCRIPT PROTEIN"/>
    <property type="match status" value="1"/>
</dbReference>
<keyword evidence="3" id="KW-0393">Immunoglobulin domain</keyword>
<feature type="transmembrane region" description="Helical" evidence="5">
    <location>
        <begin position="148"/>
        <end position="172"/>
    </location>
</feature>
<evidence type="ECO:0000256" key="3">
    <source>
        <dbReference type="ARBA" id="ARBA00023319"/>
    </source>
</evidence>
<organism evidence="7 8">
    <name type="scientific">Huso huso</name>
    <name type="common">Beluga</name>
    <name type="synonym">Acipenser huso</name>
    <dbReference type="NCBI Taxonomy" id="61971"/>
    <lineage>
        <taxon>Eukaryota</taxon>
        <taxon>Metazoa</taxon>
        <taxon>Chordata</taxon>
        <taxon>Craniata</taxon>
        <taxon>Vertebrata</taxon>
        <taxon>Euteleostomi</taxon>
        <taxon>Actinopterygii</taxon>
        <taxon>Chondrostei</taxon>
        <taxon>Acipenseriformes</taxon>
        <taxon>Acipenseridae</taxon>
        <taxon>Huso</taxon>
    </lineage>
</organism>
<dbReference type="Gene3D" id="2.60.40.10">
    <property type="entry name" value="Immunoglobulins"/>
    <property type="match status" value="1"/>
</dbReference>
<sequence length="255" mass="27835">MMLFATFLFLLYLAGSGSEAPYRVINGMEGQGVHIVCEYSTALRPPTLVCCKLTSEHTCEPTVSGSAHVTGSKVRLSVYLGHLSERDSGEYWCGIWTLEGSLNITYVAERILLRVLKAGIPSGVPREHAPPVNLTAESAPEQNSNISLWNIIPLLVAAVVLVPFLVVFAIAIRRLRNAREVGDTETVSPPPQDSITMCKFSSRTETVIDDITYAVLTLHSPASPAEGSYANMQPRESSDQPHPQTEDVEYSSIVF</sequence>
<keyword evidence="5" id="KW-0472">Membrane</keyword>
<evidence type="ECO:0000256" key="1">
    <source>
        <dbReference type="ARBA" id="ARBA00022729"/>
    </source>
</evidence>
<evidence type="ECO:0000256" key="5">
    <source>
        <dbReference type="SAM" id="Phobius"/>
    </source>
</evidence>
<feature type="region of interest" description="Disordered" evidence="4">
    <location>
        <begin position="225"/>
        <end position="255"/>
    </location>
</feature>
<dbReference type="InterPro" id="IPR036179">
    <property type="entry name" value="Ig-like_dom_sf"/>
</dbReference>
<dbReference type="InterPro" id="IPR013783">
    <property type="entry name" value="Ig-like_fold"/>
</dbReference>
<dbReference type="PANTHER" id="PTHR16423:SF6">
    <property type="entry name" value="TRIGGERING RECEPTOR EXPRESSED ON MYELOID CELLS 2-RELATED"/>
    <property type="match status" value="1"/>
</dbReference>
<evidence type="ECO:0000313" key="7">
    <source>
        <dbReference type="EMBL" id="KAK6470533.1"/>
    </source>
</evidence>
<evidence type="ECO:0000256" key="4">
    <source>
        <dbReference type="SAM" id="MobiDB-lite"/>
    </source>
</evidence>
<gene>
    <name evidence="7" type="ORF">HHUSO_G30763</name>
</gene>
<keyword evidence="5" id="KW-1133">Transmembrane helix</keyword>
<name>A0ABR0YDP5_HUSHU</name>
<dbReference type="InterPro" id="IPR052314">
    <property type="entry name" value="Immune_rcpt_domain"/>
</dbReference>
<evidence type="ECO:0000256" key="6">
    <source>
        <dbReference type="SAM" id="SignalP"/>
    </source>
</evidence>
<evidence type="ECO:0000256" key="2">
    <source>
        <dbReference type="ARBA" id="ARBA00023157"/>
    </source>
</evidence>
<evidence type="ECO:0000313" key="8">
    <source>
        <dbReference type="Proteomes" id="UP001369086"/>
    </source>
</evidence>
<dbReference type="Proteomes" id="UP001369086">
    <property type="component" value="Unassembled WGS sequence"/>
</dbReference>
<feature type="signal peptide" evidence="6">
    <location>
        <begin position="1"/>
        <end position="18"/>
    </location>
</feature>
<keyword evidence="2" id="KW-1015">Disulfide bond</keyword>
<dbReference type="EMBL" id="JAHFZB010000035">
    <property type="protein sequence ID" value="KAK6470533.1"/>
    <property type="molecule type" value="Genomic_DNA"/>
</dbReference>
<reference evidence="7 8" key="1">
    <citation type="submission" date="2021-05" db="EMBL/GenBank/DDBJ databases">
        <authorList>
            <person name="Zahm M."/>
            <person name="Klopp C."/>
            <person name="Cabau C."/>
            <person name="Kuhl H."/>
            <person name="Suciu R."/>
            <person name="Ciorpac M."/>
            <person name="Holostenco D."/>
            <person name="Gessner J."/>
            <person name="Wuertz S."/>
            <person name="Hohne C."/>
            <person name="Stock M."/>
            <person name="Gislard M."/>
            <person name="Lluch J."/>
            <person name="Milhes M."/>
            <person name="Lampietro C."/>
            <person name="Lopez Roques C."/>
            <person name="Donnadieu C."/>
            <person name="Du K."/>
            <person name="Schartl M."/>
            <person name="Guiguen Y."/>
        </authorList>
    </citation>
    <scope>NUCLEOTIDE SEQUENCE [LARGE SCALE GENOMIC DNA]</scope>
    <source>
        <strain evidence="7">Hh-F2</strain>
        <tissue evidence="7">Blood</tissue>
    </source>
</reference>
<keyword evidence="1 6" id="KW-0732">Signal</keyword>
<comment type="caution">
    <text evidence="7">The sequence shown here is derived from an EMBL/GenBank/DDBJ whole genome shotgun (WGS) entry which is preliminary data.</text>
</comment>